<evidence type="ECO:0008006" key="3">
    <source>
        <dbReference type="Google" id="ProtNLM"/>
    </source>
</evidence>
<dbReference type="OrthoDB" id="9814432at2"/>
<dbReference type="EMBL" id="SHKX01000010">
    <property type="protein sequence ID" value="RZU47476.1"/>
    <property type="molecule type" value="Genomic_DNA"/>
</dbReference>
<sequence length="77" mass="8662">MGALLKLIVLASLVWLVISFIRRLGSPAGPHRDEPAVTPMHPCRYCGVHVAEPDCTCWQGRYFCCTAHRDAWLKDQP</sequence>
<accession>A0A4V2G662</accession>
<proteinExistence type="predicted"/>
<dbReference type="AlphaFoldDB" id="A0A4V2G662"/>
<comment type="caution">
    <text evidence="1">The sequence shown here is derived from an EMBL/GenBank/DDBJ whole genome shotgun (WGS) entry which is preliminary data.</text>
</comment>
<dbReference type="Proteomes" id="UP000292423">
    <property type="component" value="Unassembled WGS sequence"/>
</dbReference>
<protein>
    <recommendedName>
        <fullName evidence="3">MYND finger</fullName>
    </recommendedName>
</protein>
<gene>
    <name evidence="1" type="ORF">EV700_0439</name>
</gene>
<dbReference type="InterPro" id="IPR049708">
    <property type="entry name" value="PP0621-like"/>
</dbReference>
<dbReference type="NCBIfam" id="NF041023">
    <property type="entry name" value="PP0621_fam"/>
    <property type="match status" value="1"/>
</dbReference>
<reference evidence="1 2" key="1">
    <citation type="submission" date="2019-02" db="EMBL/GenBank/DDBJ databases">
        <title>Genomic Encyclopedia of Type Strains, Phase IV (KMG-IV): sequencing the most valuable type-strain genomes for metagenomic binning, comparative biology and taxonomic classification.</title>
        <authorList>
            <person name="Goeker M."/>
        </authorList>
    </citation>
    <scope>NUCLEOTIDE SEQUENCE [LARGE SCALE GENOMIC DNA]</scope>
    <source>
        <strain evidence="1 2">DSM 105135</strain>
    </source>
</reference>
<evidence type="ECO:0000313" key="2">
    <source>
        <dbReference type="Proteomes" id="UP000292423"/>
    </source>
</evidence>
<name>A0A4V2G662_9GAMM</name>
<dbReference type="RefSeq" id="WP_130410717.1">
    <property type="nucleotide sequence ID" value="NZ_SHKX01000010.1"/>
</dbReference>
<keyword evidence="2" id="KW-1185">Reference proteome</keyword>
<evidence type="ECO:0000313" key="1">
    <source>
        <dbReference type="EMBL" id="RZU47476.1"/>
    </source>
</evidence>
<organism evidence="1 2">
    <name type="scientific">Fluviicoccus keumensis</name>
    <dbReference type="NCBI Taxonomy" id="1435465"/>
    <lineage>
        <taxon>Bacteria</taxon>
        <taxon>Pseudomonadati</taxon>
        <taxon>Pseudomonadota</taxon>
        <taxon>Gammaproteobacteria</taxon>
        <taxon>Moraxellales</taxon>
        <taxon>Moraxellaceae</taxon>
        <taxon>Fluviicoccus</taxon>
    </lineage>
</organism>